<evidence type="ECO:0000313" key="2">
    <source>
        <dbReference type="Ensembl" id="ENSCABP00000001853.1"/>
    </source>
</evidence>
<dbReference type="GeneTree" id="ENSGT00950000183026"/>
<protein>
    <submittedName>
        <fullName evidence="2">Microtubule associated scaffold protein 2</fullName>
    </submittedName>
</protein>
<proteinExistence type="predicted"/>
<sequence length="176" mass="20204">MQKVSKPARMGQCCCKLYYCLQCLDKTNERALVKEKELSVELANIRDEKYKKKRRMERTFEEEVGAACTAEELRFNVRSSVEHQTRDISATHEAAMLEMENNHAVAIAVLQDEHDNKVQGNVGHLYIYSHLSPKVGSARGDKGRKQYSTMKPYKPVLADKDENRKAPQYMHKIGVD</sequence>
<evidence type="ECO:0000256" key="1">
    <source>
        <dbReference type="SAM" id="MobiDB-lite"/>
    </source>
</evidence>
<evidence type="ECO:0000313" key="3">
    <source>
        <dbReference type="Proteomes" id="UP000694404"/>
    </source>
</evidence>
<dbReference type="Ensembl" id="ENSCABT00000002008.1">
    <property type="protein sequence ID" value="ENSCABP00000001853.1"/>
    <property type="gene ID" value="ENSCABG00000001449.1"/>
</dbReference>
<dbReference type="AlphaFoldDB" id="A0A8C0IK08"/>
<gene>
    <name evidence="2" type="primary">MTUS2</name>
</gene>
<reference evidence="2" key="1">
    <citation type="submission" date="2025-08" db="UniProtKB">
        <authorList>
            <consortium name="Ensembl"/>
        </authorList>
    </citation>
    <scope>IDENTIFICATION</scope>
</reference>
<accession>A0A8C0IK08</accession>
<dbReference type="Proteomes" id="UP000694404">
    <property type="component" value="Unplaced"/>
</dbReference>
<name>A0A8C0IK08_CHEAB</name>
<organism evidence="2 3">
    <name type="scientific">Chelonoidis abingdonii</name>
    <name type="common">Abingdon island giant tortoise</name>
    <name type="synonym">Testudo abingdonii</name>
    <dbReference type="NCBI Taxonomy" id="106734"/>
    <lineage>
        <taxon>Eukaryota</taxon>
        <taxon>Metazoa</taxon>
        <taxon>Chordata</taxon>
        <taxon>Craniata</taxon>
        <taxon>Vertebrata</taxon>
        <taxon>Euteleostomi</taxon>
        <taxon>Archelosauria</taxon>
        <taxon>Testudinata</taxon>
        <taxon>Testudines</taxon>
        <taxon>Cryptodira</taxon>
        <taxon>Durocryptodira</taxon>
        <taxon>Testudinoidea</taxon>
        <taxon>Testudinidae</taxon>
        <taxon>Chelonoidis</taxon>
    </lineage>
</organism>
<feature type="region of interest" description="Disordered" evidence="1">
    <location>
        <begin position="137"/>
        <end position="156"/>
    </location>
</feature>
<reference evidence="2" key="2">
    <citation type="submission" date="2025-09" db="UniProtKB">
        <authorList>
            <consortium name="Ensembl"/>
        </authorList>
    </citation>
    <scope>IDENTIFICATION</scope>
</reference>
<keyword evidence="3" id="KW-1185">Reference proteome</keyword>